<accession>A0A497JKT5</accession>
<sequence length="168" mass="19763">MDPKCLASRLKQDRAILEDVRNGKVEFEYGSGGQVFIKTPNTFDYFMCTECGLFANPKIIKELGFRKFPHGKEECKQSASRQPEEVLDILQEIRVLLGNLYDEIQIPSLEELEKEADTELKKHLVSLLKEYLDCKDEKRKHGLLTYINERFIELEDDEFKEKFRRLIK</sequence>
<dbReference type="EMBL" id="QMWP01000024">
    <property type="protein sequence ID" value="RLG70893.1"/>
    <property type="molecule type" value="Genomic_DNA"/>
</dbReference>
<comment type="caution">
    <text evidence="1">The sequence shown here is derived from an EMBL/GenBank/DDBJ whole genome shotgun (WGS) entry which is preliminary data.</text>
</comment>
<gene>
    <name evidence="1" type="ORF">DRO04_00950</name>
</gene>
<evidence type="ECO:0000313" key="1">
    <source>
        <dbReference type="EMBL" id="RLG70893.1"/>
    </source>
</evidence>
<reference evidence="1 2" key="1">
    <citation type="submission" date="2018-06" db="EMBL/GenBank/DDBJ databases">
        <title>Extensive metabolic versatility and redundancy in microbially diverse, dynamic hydrothermal sediments.</title>
        <authorList>
            <person name="Dombrowski N."/>
            <person name="Teske A."/>
            <person name="Baker B.J."/>
        </authorList>
    </citation>
    <scope>NUCLEOTIDE SEQUENCE [LARGE SCALE GENOMIC DNA]</scope>
    <source>
        <strain evidence="1">B51_G17</strain>
    </source>
</reference>
<organism evidence="1 2">
    <name type="scientific">Candidatus Iainarchaeum sp</name>
    <dbReference type="NCBI Taxonomy" id="3101447"/>
    <lineage>
        <taxon>Archaea</taxon>
        <taxon>Candidatus Iainarchaeota</taxon>
        <taxon>Candidatus Iainarchaeia</taxon>
        <taxon>Candidatus Iainarchaeales</taxon>
        <taxon>Candidatus Iainarchaeaceae</taxon>
        <taxon>Candidatus Iainarchaeum</taxon>
    </lineage>
</organism>
<dbReference type="Proteomes" id="UP000278031">
    <property type="component" value="Unassembled WGS sequence"/>
</dbReference>
<dbReference type="AlphaFoldDB" id="A0A497JKT5"/>
<evidence type="ECO:0000313" key="2">
    <source>
        <dbReference type="Proteomes" id="UP000278031"/>
    </source>
</evidence>
<name>A0A497JKT5_9ARCH</name>
<proteinExistence type="predicted"/>
<protein>
    <submittedName>
        <fullName evidence="1">Uncharacterized protein</fullName>
    </submittedName>
</protein>